<evidence type="ECO:0000259" key="9">
    <source>
        <dbReference type="PROSITE" id="PS51635"/>
    </source>
</evidence>
<feature type="repeat" description="ANK" evidence="6">
    <location>
        <begin position="2138"/>
        <end position="2170"/>
    </location>
</feature>
<reference evidence="10" key="1">
    <citation type="submission" date="2015-01" db="EMBL/GenBank/DDBJ databases">
        <authorList>
            <person name="Durling Mikael"/>
        </authorList>
    </citation>
    <scope>NUCLEOTIDE SEQUENCE</scope>
</reference>
<evidence type="ECO:0000256" key="8">
    <source>
        <dbReference type="SAM" id="MobiDB-lite"/>
    </source>
</evidence>
<dbReference type="PANTHER" id="PTHR24198:SF165">
    <property type="entry name" value="ANKYRIN REPEAT-CONTAINING PROTEIN-RELATED"/>
    <property type="match status" value="1"/>
</dbReference>
<feature type="repeat" description="ANK" evidence="6">
    <location>
        <begin position="726"/>
        <end position="759"/>
    </location>
</feature>
<sequence>MSLYECRNALLKSLDFHQIESRHTNIKSAYEKTCQWLHYNSNYHSWLDPNQLSQHHGFLWIIGKPGAGKSTLMKFAYNHATESSRNLAGRANVAFFFNARGEVLEKSTLGMYRSLLFQTFQHFPELTHVLDKFTSKLYRYNGVFEWTVETLQTITSEVVGELGTRSLTLFIDALDECDAEEIRDMVEYFEELGSNAFQNSAKLHICFSSRPYPHADIQNRIRFTLEEQTEHSEDLAKYVRGKLRAGNSKIATWVYEEILRKSAGIFMWAVLVVDILNGVFRNGQLLQVKRRLQELPPKLGDLFRDILCRDGENMEDMLLCIQWIAFAKRPLTCAEYYFALATGLLPAGTAVDEWDSEIITPEVMKRYVLSSSKGLAEVTTYRKTQTVNFIHESIRDFLIKDNGIQSLWPHLADNFEIHSHERLRQCCHVYLAHDISIPEHLPSTALIKLKGLRSLFSNTPLITFFIIRNMPQPWFLKQLFLRELNIRSWAAQFNLFRTAVGRRVNPSTNLMSIVARLDCPKLAKTILAWGSGHSAFCLSSDGSTYPLFTAIDEGNIDVVEICLDEEAKVPFKEIIRLDGGEFISPGCFGEFGTPLHWAVSIGNMNSFRHILALAGSECGSPNSASLTPLSIAARDGRADILQLLLQQPSVVIEDEDTDGRTALWHACRNGHKNVAELLLATGEAGINKEDWKGRTPLSRAVENGHLAVVNQLLATGKARPDTQCDYGRTPLSYAAISGDIQIVKQLLAIKGLDLETPDVWRETPLLYASANGHVAIVSSLLATRKVNPNRTGEFGRSPLSHAAEGGHTEVVQLLLSMGNANPDDVDSWKRTPLSYAAKMGHVGIVQLLLTRSEVNVNSRDITGKTPLYFAVDEGHGDVVRILTSRDDIEPDRKDNSRTSPLQLAVLSCNRDIARTLLEAGKVNGDVRHPHTGESIIPYVRDPQMARQLFKYCKDETTELQIEVYSFYSGGSMAAEAAKPRVLCLDGGGIRGLSEILILKELMLQVRIHNGLDYTPEPYECFDFICGTSTGGLVAVLLGRLGKTLDECEELFRKLGSDIFESNSLLKGSRLVLKGSKHTGESLAEAIRAQAGHGLMYDEDCPSTGHVPVAVVAVSRTTTNGYLFRTYGVRANTEACPIVDACRATSAATTFFPSIVINGVEYVDGAFGKNNPSIAALSELESSEWITPMQDAVNGVACFVSVGTGRPTFRLKKSGLAFSFVPGALKTIEAAKSCMKIATDCHKIHLEVANRFMKAGANELYYRFDVDRGLESVALDESDKEVLQHISAATQAYLGERSSVIAKCARLIMPMSKGKVLQGLQVTVCSGLPEKSPYFYGRDEELARVRDGLDPSKPGRKAVLLYGIGGSGTTQLVRQYIEQHKTDYTAIIWINTSTKENAVRSLEEASIMIATQWPADHPLPSNRGSNTLFHVRSRLQHTRHRKWLLVLDSLDDPDHHFSKYIPSCSFGSVIVTSTAFRSCFGFRLEKTIEVEGLDTASSLSLLNTTSKQADKIAAKAITKELSGIPLALEQAGGLISHGEFTFSQFLISYKTNYKSLMTIRPETAMWAYEKSRVIITVIDMVIKSLGPDIKYVSLLTMIAILGSWQVPISLIENFSFRMPKDEGDSLVSDEMKSLHNVLQDHGFLRLALRQLASFSLLRIKEDNCQLKSFFLHRIICQWVLETGMIRCKEECIVFVSYNLAGKLSEALEVLPLAGTPKRILTEGPVIDRKYLAPFKFTLSLIDIYVPDITLNPDFSMMQCLYATLVYHAGWIYTFEGDPEKGRSYFEIGLEMLNSKPFLMGDEQKTESASLLHLTGLGQASYKMRDLTAASEALNSALDLSRKLLGDDDKNTLSLVGRLKSISERQAILIRHHKMALIASTTATGRWGDGKITPPLSHPHPQEGSAQPSYEELTTWDVESQELATRDMESEEVAKSDMKDVRNVHPFITAAAEEDEVRVKYFLNDSSLSVDSMAPTVRIALQQAAKNDNQRTVDIILQSNMFGVSERDVEWLTPLYFVYARNSTKSSSELLDTILNYRQNGYNDSVPLLGMRWNHPSIYPTFIQILLERHANGRVIPPEAISIEQEHQAAVNILLENSPDTKLMSHFGVLPLVFAAETAHEGVVNLLLDKGADIEAKDHFGRSPLLLAVWKGHEAIIKLLLNNKADIEAKDKQGHTPLAVAVHFGHDAIVKLLLDNKADIEAKDKCGHSPLAVAVYFGHEVIVKLLLDNKADIEAKDRRGHSPLAIAAWEGHEAIVKLLLDNKADIEAKDKRGRSPLMLAVYFGHEAIVKLLLDNKADIEAKDKRGRSPLTLAVDIGRKAITWLLLENQAKDNLSRSLVATNQGAGAVVKRMIKRGKDPT</sequence>
<dbReference type="SUPFAM" id="SSF48403">
    <property type="entry name" value="Ankyrin repeat"/>
    <property type="match status" value="3"/>
</dbReference>
<accession>A0A0B7KDN7</accession>
<protein>
    <recommendedName>
        <fullName evidence="1">phospholipase A2</fullName>
        <ecNumber evidence="1">3.1.1.4</ecNumber>
    </recommendedName>
</protein>
<dbReference type="Pfam" id="PF01734">
    <property type="entry name" value="Patatin"/>
    <property type="match status" value="1"/>
</dbReference>
<keyword evidence="3 6" id="KW-0040">ANK repeat</keyword>
<feature type="repeat" description="ANK" evidence="6">
    <location>
        <begin position="2105"/>
        <end position="2137"/>
    </location>
</feature>
<feature type="repeat" description="ANK" evidence="6">
    <location>
        <begin position="2270"/>
        <end position="2302"/>
    </location>
</feature>
<feature type="repeat" description="ANK" evidence="6">
    <location>
        <begin position="2237"/>
        <end position="2269"/>
    </location>
</feature>
<feature type="repeat" description="ANK" evidence="6">
    <location>
        <begin position="658"/>
        <end position="682"/>
    </location>
</feature>
<dbReference type="Pfam" id="PF24883">
    <property type="entry name" value="NPHP3_N"/>
    <property type="match status" value="1"/>
</dbReference>
<dbReference type="InterPro" id="IPR036770">
    <property type="entry name" value="Ankyrin_rpt-contain_sf"/>
</dbReference>
<dbReference type="Pfam" id="PF13191">
    <property type="entry name" value="AAA_16"/>
    <property type="match status" value="1"/>
</dbReference>
<dbReference type="PANTHER" id="PTHR24198">
    <property type="entry name" value="ANKYRIN REPEAT AND PROTEIN KINASE DOMAIN-CONTAINING PROTEIN"/>
    <property type="match status" value="1"/>
</dbReference>
<dbReference type="Pfam" id="PF12796">
    <property type="entry name" value="Ank_2"/>
    <property type="match status" value="4"/>
</dbReference>
<dbReference type="InterPro" id="IPR016035">
    <property type="entry name" value="Acyl_Trfase/lysoPLipase"/>
</dbReference>
<dbReference type="GO" id="GO:0016042">
    <property type="term" value="P:lipid catabolic process"/>
    <property type="evidence" value="ECO:0007669"/>
    <property type="project" value="UniProtKB-UniRule"/>
</dbReference>
<dbReference type="Gene3D" id="3.40.1090.10">
    <property type="entry name" value="Cytosolic phospholipase A2 catalytic domain"/>
    <property type="match status" value="1"/>
</dbReference>
<dbReference type="InterPro" id="IPR027417">
    <property type="entry name" value="P-loop_NTPase"/>
</dbReference>
<feature type="region of interest" description="Disordered" evidence="8">
    <location>
        <begin position="1886"/>
        <end position="1909"/>
    </location>
</feature>
<evidence type="ECO:0000256" key="3">
    <source>
        <dbReference type="ARBA" id="ARBA00023043"/>
    </source>
</evidence>
<dbReference type="EC" id="3.1.1.4" evidence="1"/>
<evidence type="ECO:0000256" key="2">
    <source>
        <dbReference type="ARBA" id="ARBA00022737"/>
    </source>
</evidence>
<keyword evidence="2" id="KW-0677">Repeat</keyword>
<dbReference type="SUPFAM" id="SSF52151">
    <property type="entry name" value="FabD/lysophospholipase-like"/>
    <property type="match status" value="1"/>
</dbReference>
<dbReference type="InterPro" id="IPR011990">
    <property type="entry name" value="TPR-like_helical_dom_sf"/>
</dbReference>
<keyword evidence="7" id="KW-0378">Hydrolase</keyword>
<feature type="active site" description="Nucleophile" evidence="7">
    <location>
        <position position="1028"/>
    </location>
</feature>
<evidence type="ECO:0000256" key="5">
    <source>
        <dbReference type="ARBA" id="ARBA00023422"/>
    </source>
</evidence>
<dbReference type="InterPro" id="IPR002641">
    <property type="entry name" value="PNPLA_dom"/>
</dbReference>
<dbReference type="Gene3D" id="1.25.40.20">
    <property type="entry name" value="Ankyrin repeat-containing domain"/>
    <property type="match status" value="3"/>
</dbReference>
<feature type="repeat" description="ANK" evidence="6">
    <location>
        <begin position="794"/>
        <end position="818"/>
    </location>
</feature>
<keyword evidence="7" id="KW-0442">Lipid degradation</keyword>
<evidence type="ECO:0000313" key="10">
    <source>
        <dbReference type="EMBL" id="CEO52786.1"/>
    </source>
</evidence>
<dbReference type="InterPro" id="IPR002110">
    <property type="entry name" value="Ankyrin_rpt"/>
</dbReference>
<evidence type="ECO:0000256" key="1">
    <source>
        <dbReference type="ARBA" id="ARBA00013278"/>
    </source>
</evidence>
<dbReference type="PROSITE" id="PS50088">
    <property type="entry name" value="ANK_REPEAT"/>
    <property type="match status" value="11"/>
</dbReference>
<evidence type="ECO:0000256" key="6">
    <source>
        <dbReference type="PROSITE-ProRule" id="PRU00023"/>
    </source>
</evidence>
<dbReference type="GO" id="GO:0046486">
    <property type="term" value="P:glycerolipid metabolic process"/>
    <property type="evidence" value="ECO:0007669"/>
    <property type="project" value="UniProtKB-ARBA"/>
</dbReference>
<feature type="repeat" description="ANK" evidence="6">
    <location>
        <begin position="2171"/>
        <end position="2203"/>
    </location>
</feature>
<feature type="repeat" description="ANK" evidence="6">
    <location>
        <begin position="692"/>
        <end position="716"/>
    </location>
</feature>
<dbReference type="Pfam" id="PF13606">
    <property type="entry name" value="Ank_3"/>
    <property type="match status" value="1"/>
</dbReference>
<feature type="repeat" description="ANK" evidence="6">
    <location>
        <begin position="862"/>
        <end position="882"/>
    </location>
</feature>
<feature type="domain" description="PNPLA" evidence="9">
    <location>
        <begin position="982"/>
        <end position="1176"/>
    </location>
</feature>
<feature type="repeat" description="ANK" evidence="6">
    <location>
        <begin position="2204"/>
        <end position="2236"/>
    </location>
</feature>
<dbReference type="PROSITE" id="PS50297">
    <property type="entry name" value="ANK_REP_REGION"/>
    <property type="match status" value="11"/>
</dbReference>
<dbReference type="InterPro" id="IPR056884">
    <property type="entry name" value="NPHP3-like_N"/>
</dbReference>
<gene>
    <name evidence="10" type="ORF">BN869_000008844_1</name>
</gene>
<dbReference type="PROSITE" id="PS51635">
    <property type="entry name" value="PNPLA"/>
    <property type="match status" value="1"/>
</dbReference>
<dbReference type="GO" id="GO:0004623">
    <property type="term" value="F:phospholipase A2 activity"/>
    <property type="evidence" value="ECO:0007669"/>
    <property type="project" value="UniProtKB-EC"/>
</dbReference>
<evidence type="ECO:0000256" key="4">
    <source>
        <dbReference type="ARBA" id="ARBA00023098"/>
    </source>
</evidence>
<feature type="short sequence motif" description="DGA/G" evidence="7">
    <location>
        <begin position="1163"/>
        <end position="1165"/>
    </location>
</feature>
<dbReference type="InterPro" id="IPR041664">
    <property type="entry name" value="AAA_16"/>
</dbReference>
<keyword evidence="4 7" id="KW-0443">Lipid metabolism</keyword>
<dbReference type="SUPFAM" id="SSF52540">
    <property type="entry name" value="P-loop containing nucleoside triphosphate hydrolases"/>
    <property type="match status" value="2"/>
</dbReference>
<evidence type="ECO:0000256" key="7">
    <source>
        <dbReference type="PROSITE-ProRule" id="PRU01161"/>
    </source>
</evidence>
<dbReference type="Gene3D" id="3.40.50.300">
    <property type="entry name" value="P-loop containing nucleotide triphosphate hydrolases"/>
    <property type="match status" value="2"/>
</dbReference>
<dbReference type="Pfam" id="PF00023">
    <property type="entry name" value="Ank"/>
    <property type="match status" value="1"/>
</dbReference>
<feature type="active site" description="Proton acceptor" evidence="7">
    <location>
        <position position="1163"/>
    </location>
</feature>
<name>A0A0B7KDN7_BIOOC</name>
<dbReference type="PRINTS" id="PR01415">
    <property type="entry name" value="ANKYRIN"/>
</dbReference>
<organism evidence="10">
    <name type="scientific">Bionectria ochroleuca</name>
    <name type="common">Gliocladium roseum</name>
    <dbReference type="NCBI Taxonomy" id="29856"/>
    <lineage>
        <taxon>Eukaryota</taxon>
        <taxon>Fungi</taxon>
        <taxon>Dikarya</taxon>
        <taxon>Ascomycota</taxon>
        <taxon>Pezizomycotina</taxon>
        <taxon>Sordariomycetes</taxon>
        <taxon>Hypocreomycetidae</taxon>
        <taxon>Hypocreales</taxon>
        <taxon>Bionectriaceae</taxon>
        <taxon>Clonostachys</taxon>
    </lineage>
</organism>
<comment type="catalytic activity">
    <reaction evidence="5">
        <text>a 1,2-diacyl-sn-glycero-3-phosphocholine + H2O = a 1-acyl-sn-glycero-3-phosphocholine + a fatty acid + H(+)</text>
        <dbReference type="Rhea" id="RHEA:15801"/>
        <dbReference type="ChEBI" id="CHEBI:15377"/>
        <dbReference type="ChEBI" id="CHEBI:15378"/>
        <dbReference type="ChEBI" id="CHEBI:28868"/>
        <dbReference type="ChEBI" id="CHEBI:57643"/>
        <dbReference type="ChEBI" id="CHEBI:58168"/>
        <dbReference type="EC" id="3.1.1.4"/>
    </reaction>
    <physiologicalReaction direction="left-to-right" evidence="5">
        <dbReference type="Rhea" id="RHEA:15802"/>
    </physiologicalReaction>
</comment>
<feature type="short sequence motif" description="GXSXG" evidence="7">
    <location>
        <begin position="1026"/>
        <end position="1030"/>
    </location>
</feature>
<feature type="short sequence motif" description="GXGXXG" evidence="7">
    <location>
        <begin position="986"/>
        <end position="991"/>
    </location>
</feature>
<dbReference type="EMBL" id="CDPU01000031">
    <property type="protein sequence ID" value="CEO52786.1"/>
    <property type="molecule type" value="Genomic_DNA"/>
</dbReference>
<proteinExistence type="predicted"/>
<dbReference type="SMART" id="SM00248">
    <property type="entry name" value="ANK"/>
    <property type="match status" value="20"/>
</dbReference>
<dbReference type="Gene3D" id="1.25.40.10">
    <property type="entry name" value="Tetratricopeptide repeat domain"/>
    <property type="match status" value="1"/>
</dbReference>